<dbReference type="AlphaFoldDB" id="A0A2P6RR27"/>
<evidence type="ECO:0000313" key="2">
    <source>
        <dbReference type="Proteomes" id="UP000238479"/>
    </source>
</evidence>
<reference evidence="1 2" key="1">
    <citation type="journal article" date="2018" name="Nat. Genet.">
        <title>The Rosa genome provides new insights in the design of modern roses.</title>
        <authorList>
            <person name="Bendahmane M."/>
        </authorList>
    </citation>
    <scope>NUCLEOTIDE SEQUENCE [LARGE SCALE GENOMIC DNA]</scope>
    <source>
        <strain evidence="2">cv. Old Blush</strain>
    </source>
</reference>
<dbReference type="EMBL" id="PDCK01000040">
    <property type="protein sequence ID" value="PRQ48884.1"/>
    <property type="molecule type" value="Genomic_DNA"/>
</dbReference>
<accession>A0A2P6RR27</accession>
<dbReference type="Gramene" id="PRQ48884">
    <property type="protein sequence ID" value="PRQ48884"/>
    <property type="gene ID" value="RchiOBHm_Chr2g0115691"/>
</dbReference>
<keyword evidence="2" id="KW-1185">Reference proteome</keyword>
<evidence type="ECO:0000313" key="1">
    <source>
        <dbReference type="EMBL" id="PRQ48884.1"/>
    </source>
</evidence>
<proteinExistence type="predicted"/>
<comment type="caution">
    <text evidence="1">The sequence shown here is derived from an EMBL/GenBank/DDBJ whole genome shotgun (WGS) entry which is preliminary data.</text>
</comment>
<protein>
    <submittedName>
        <fullName evidence="1">Uncharacterized protein</fullName>
    </submittedName>
</protein>
<dbReference type="Proteomes" id="UP000238479">
    <property type="component" value="Chromosome 2"/>
</dbReference>
<name>A0A2P6RR27_ROSCH</name>
<sequence>MALEKGHQSAPTLKAGACFPIVVFNLWAQCREVLRGVVINGGFWRQASEFVCSGGAGFEGIWEEEFGVGFE</sequence>
<organism evidence="1 2">
    <name type="scientific">Rosa chinensis</name>
    <name type="common">China rose</name>
    <dbReference type="NCBI Taxonomy" id="74649"/>
    <lineage>
        <taxon>Eukaryota</taxon>
        <taxon>Viridiplantae</taxon>
        <taxon>Streptophyta</taxon>
        <taxon>Embryophyta</taxon>
        <taxon>Tracheophyta</taxon>
        <taxon>Spermatophyta</taxon>
        <taxon>Magnoliopsida</taxon>
        <taxon>eudicotyledons</taxon>
        <taxon>Gunneridae</taxon>
        <taxon>Pentapetalae</taxon>
        <taxon>rosids</taxon>
        <taxon>fabids</taxon>
        <taxon>Rosales</taxon>
        <taxon>Rosaceae</taxon>
        <taxon>Rosoideae</taxon>
        <taxon>Rosoideae incertae sedis</taxon>
        <taxon>Rosa</taxon>
    </lineage>
</organism>
<gene>
    <name evidence="1" type="ORF">RchiOBHm_Chr2g0115691</name>
</gene>